<protein>
    <recommendedName>
        <fullName evidence="5">DUF4229 domain-containing protein</fullName>
    </recommendedName>
</protein>
<evidence type="ECO:0008006" key="5">
    <source>
        <dbReference type="Google" id="ProtNLM"/>
    </source>
</evidence>
<evidence type="ECO:0000256" key="2">
    <source>
        <dbReference type="SAM" id="Phobius"/>
    </source>
</evidence>
<feature type="transmembrane region" description="Helical" evidence="2">
    <location>
        <begin position="28"/>
        <end position="51"/>
    </location>
</feature>
<keyword evidence="2" id="KW-0812">Transmembrane</keyword>
<dbReference type="Proteomes" id="UP000641514">
    <property type="component" value="Unassembled WGS sequence"/>
</dbReference>
<dbReference type="Pfam" id="PF14012">
    <property type="entry name" value="DUF4229"/>
    <property type="match status" value="1"/>
</dbReference>
<comment type="caution">
    <text evidence="3">The sequence shown here is derived from an EMBL/GenBank/DDBJ whole genome shotgun (WGS) entry which is preliminary data.</text>
</comment>
<evidence type="ECO:0000313" key="4">
    <source>
        <dbReference type="Proteomes" id="UP000641514"/>
    </source>
</evidence>
<dbReference type="RefSeq" id="WP_229676066.1">
    <property type="nucleotide sequence ID" value="NZ_BMJH01000004.1"/>
</dbReference>
<feature type="region of interest" description="Disordered" evidence="1">
    <location>
        <begin position="1"/>
        <end position="20"/>
    </location>
</feature>
<keyword evidence="4" id="KW-1185">Reference proteome</keyword>
<evidence type="ECO:0000313" key="3">
    <source>
        <dbReference type="EMBL" id="GGC76536.1"/>
    </source>
</evidence>
<keyword evidence="2" id="KW-1133">Transmembrane helix</keyword>
<sequence>MSETPQENEHGAISSSRTHTRGSLMRDIALFTVARLLLALALAAAIIGVAALFGVQIYPLVALLFAVLIAMPLSFVLFRPLRSRINEAIAAVDEQRRQQRAELEAKLRSGPAGGTQSR</sequence>
<feature type="transmembrane region" description="Helical" evidence="2">
    <location>
        <begin position="57"/>
        <end position="78"/>
    </location>
</feature>
<proteinExistence type="predicted"/>
<dbReference type="InterPro" id="IPR025323">
    <property type="entry name" value="DUF4229"/>
</dbReference>
<dbReference type="EMBL" id="BMJH01000004">
    <property type="protein sequence ID" value="GGC76536.1"/>
    <property type="molecule type" value="Genomic_DNA"/>
</dbReference>
<gene>
    <name evidence="3" type="ORF">GCM10011410_32240</name>
</gene>
<reference evidence="3" key="2">
    <citation type="submission" date="2020-09" db="EMBL/GenBank/DDBJ databases">
        <authorList>
            <person name="Sun Q."/>
            <person name="Zhou Y."/>
        </authorList>
    </citation>
    <scope>NUCLEOTIDE SEQUENCE</scope>
    <source>
        <strain evidence="3">CGMCC 1.15478</strain>
    </source>
</reference>
<keyword evidence="2" id="KW-0472">Membrane</keyword>
<name>A0A916XIU7_9ACTN</name>
<evidence type="ECO:0000256" key="1">
    <source>
        <dbReference type="SAM" id="MobiDB-lite"/>
    </source>
</evidence>
<dbReference type="AlphaFoldDB" id="A0A916XIU7"/>
<reference evidence="3" key="1">
    <citation type="journal article" date="2014" name="Int. J. Syst. Evol. Microbiol.">
        <title>Complete genome sequence of Corynebacterium casei LMG S-19264T (=DSM 44701T), isolated from a smear-ripened cheese.</title>
        <authorList>
            <consortium name="US DOE Joint Genome Institute (JGI-PGF)"/>
            <person name="Walter F."/>
            <person name="Albersmeier A."/>
            <person name="Kalinowski J."/>
            <person name="Ruckert C."/>
        </authorList>
    </citation>
    <scope>NUCLEOTIDE SEQUENCE</scope>
    <source>
        <strain evidence="3">CGMCC 1.15478</strain>
    </source>
</reference>
<accession>A0A916XIU7</accession>
<organism evidence="3 4">
    <name type="scientific">Hoyosella rhizosphaerae</name>
    <dbReference type="NCBI Taxonomy" id="1755582"/>
    <lineage>
        <taxon>Bacteria</taxon>
        <taxon>Bacillati</taxon>
        <taxon>Actinomycetota</taxon>
        <taxon>Actinomycetes</taxon>
        <taxon>Mycobacteriales</taxon>
        <taxon>Hoyosellaceae</taxon>
        <taxon>Hoyosella</taxon>
    </lineage>
</organism>